<dbReference type="InterPro" id="IPR052893">
    <property type="entry name" value="TCS_response_regulator"/>
</dbReference>
<dbReference type="SUPFAM" id="SSF52172">
    <property type="entry name" value="CheY-like"/>
    <property type="match status" value="1"/>
</dbReference>
<gene>
    <name evidence="3" type="ORF">SAMN05216167_11928</name>
</gene>
<dbReference type="Proteomes" id="UP000198598">
    <property type="component" value="Unassembled WGS sequence"/>
</dbReference>
<feature type="modified residue" description="4-aspartylphosphate" evidence="1">
    <location>
        <position position="59"/>
    </location>
</feature>
<evidence type="ECO:0000313" key="3">
    <source>
        <dbReference type="EMBL" id="SFE76228.1"/>
    </source>
</evidence>
<dbReference type="AlphaFoldDB" id="A0A1I2D6S8"/>
<evidence type="ECO:0000313" key="4">
    <source>
        <dbReference type="Proteomes" id="UP000198598"/>
    </source>
</evidence>
<accession>A0A1I2D6S8</accession>
<keyword evidence="1" id="KW-0597">Phosphoprotein</keyword>
<protein>
    <submittedName>
        <fullName evidence="3">Response regulator receiver domain-containing protein</fullName>
    </submittedName>
</protein>
<dbReference type="STRING" id="662367.SAMN05216167_11928"/>
<dbReference type="InterPro" id="IPR001789">
    <property type="entry name" value="Sig_transdc_resp-reg_receiver"/>
</dbReference>
<dbReference type="Pfam" id="PF00072">
    <property type="entry name" value="Response_reg"/>
    <property type="match status" value="1"/>
</dbReference>
<feature type="domain" description="Response regulatory" evidence="2">
    <location>
        <begin position="6"/>
        <end position="126"/>
    </location>
</feature>
<proteinExistence type="predicted"/>
<dbReference type="PROSITE" id="PS50110">
    <property type="entry name" value="RESPONSE_REGULATORY"/>
    <property type="match status" value="1"/>
</dbReference>
<dbReference type="CDD" id="cd17557">
    <property type="entry name" value="REC_Rcp-like"/>
    <property type="match status" value="1"/>
</dbReference>
<dbReference type="EMBL" id="FOLQ01000019">
    <property type="protein sequence ID" value="SFE76228.1"/>
    <property type="molecule type" value="Genomic_DNA"/>
</dbReference>
<evidence type="ECO:0000259" key="2">
    <source>
        <dbReference type="PROSITE" id="PS50110"/>
    </source>
</evidence>
<name>A0A1I2D6S8_9BACT</name>
<reference evidence="3 4" key="1">
    <citation type="submission" date="2016-10" db="EMBL/GenBank/DDBJ databases">
        <authorList>
            <person name="de Groot N.N."/>
        </authorList>
    </citation>
    <scope>NUCLEOTIDE SEQUENCE [LARGE SCALE GENOMIC DNA]</scope>
    <source>
        <strain evidence="3 4">DSM 26130</strain>
    </source>
</reference>
<dbReference type="InterPro" id="IPR011006">
    <property type="entry name" value="CheY-like_superfamily"/>
</dbReference>
<organism evidence="3 4">
    <name type="scientific">Spirosoma endophyticum</name>
    <dbReference type="NCBI Taxonomy" id="662367"/>
    <lineage>
        <taxon>Bacteria</taxon>
        <taxon>Pseudomonadati</taxon>
        <taxon>Bacteroidota</taxon>
        <taxon>Cytophagia</taxon>
        <taxon>Cytophagales</taxon>
        <taxon>Cytophagaceae</taxon>
        <taxon>Spirosoma</taxon>
    </lineage>
</organism>
<dbReference type="Gene3D" id="3.40.50.2300">
    <property type="match status" value="1"/>
</dbReference>
<evidence type="ECO:0000256" key="1">
    <source>
        <dbReference type="PROSITE-ProRule" id="PRU00169"/>
    </source>
</evidence>
<dbReference type="PANTHER" id="PTHR44520:SF2">
    <property type="entry name" value="RESPONSE REGULATOR RCP1"/>
    <property type="match status" value="1"/>
</dbReference>
<dbReference type="PANTHER" id="PTHR44520">
    <property type="entry name" value="RESPONSE REGULATOR RCP1-RELATED"/>
    <property type="match status" value="1"/>
</dbReference>
<sequence>MEQTYRVLIVDDDPDDQFLIKIAFEQESEKFILDIASDGNEVLTMIQTPLFLPDLILLDLNMPFVSGFGVLQYLKESPRHCHIPVIILTTSSQPDDVEQAYRFGANTFITKPSSHQELTRLVRHLRVYWFELATIYTAGIR</sequence>
<keyword evidence="4" id="KW-1185">Reference proteome</keyword>
<dbReference type="SMART" id="SM00448">
    <property type="entry name" value="REC"/>
    <property type="match status" value="1"/>
</dbReference>
<dbReference type="GO" id="GO:0000160">
    <property type="term" value="P:phosphorelay signal transduction system"/>
    <property type="evidence" value="ECO:0007669"/>
    <property type="project" value="InterPro"/>
</dbReference>
<dbReference type="RefSeq" id="WP_093832658.1">
    <property type="nucleotide sequence ID" value="NZ_FOLQ01000019.1"/>
</dbReference>
<dbReference type="OrthoDB" id="7631574at2"/>